<evidence type="ECO:0000313" key="2">
    <source>
        <dbReference type="EMBL" id="GFY69240.1"/>
    </source>
</evidence>
<accession>A0A8X6YE85</accession>
<sequence length="114" mass="13153">MSFGSGPPFECPPTNKKNLRREMAFSRQHQTPAHGDLCSIGVPSFLVQSLHENPAESFAEVSMEEEVGERQRLTVAEIGQKLFQMAEIFEQTKHTEKQGKKSRISYLWRWWKNS</sequence>
<comment type="caution">
    <text evidence="2">The sequence shown here is derived from an EMBL/GenBank/DDBJ whole genome shotgun (WGS) entry which is preliminary data.</text>
</comment>
<organism evidence="2 3">
    <name type="scientific">Trichonephila inaurata madagascariensis</name>
    <dbReference type="NCBI Taxonomy" id="2747483"/>
    <lineage>
        <taxon>Eukaryota</taxon>
        <taxon>Metazoa</taxon>
        <taxon>Ecdysozoa</taxon>
        <taxon>Arthropoda</taxon>
        <taxon>Chelicerata</taxon>
        <taxon>Arachnida</taxon>
        <taxon>Araneae</taxon>
        <taxon>Araneomorphae</taxon>
        <taxon>Entelegynae</taxon>
        <taxon>Araneoidea</taxon>
        <taxon>Nephilidae</taxon>
        <taxon>Trichonephila</taxon>
        <taxon>Trichonephila inaurata</taxon>
    </lineage>
</organism>
<dbReference type="Proteomes" id="UP000886998">
    <property type="component" value="Unassembled WGS sequence"/>
</dbReference>
<protein>
    <submittedName>
        <fullName evidence="2">Uncharacterized protein</fullName>
    </submittedName>
</protein>
<evidence type="ECO:0000313" key="3">
    <source>
        <dbReference type="Proteomes" id="UP000886998"/>
    </source>
</evidence>
<gene>
    <name evidence="2" type="ORF">TNIN_377401</name>
</gene>
<proteinExistence type="predicted"/>
<feature type="region of interest" description="Disordered" evidence="1">
    <location>
        <begin position="1"/>
        <end position="30"/>
    </location>
</feature>
<name>A0A8X6YE85_9ARAC</name>
<dbReference type="AlphaFoldDB" id="A0A8X6YE85"/>
<dbReference type="EMBL" id="BMAV01017523">
    <property type="protein sequence ID" value="GFY69240.1"/>
    <property type="molecule type" value="Genomic_DNA"/>
</dbReference>
<keyword evidence="3" id="KW-1185">Reference proteome</keyword>
<reference evidence="2" key="1">
    <citation type="submission" date="2020-08" db="EMBL/GenBank/DDBJ databases">
        <title>Multicomponent nature underlies the extraordinary mechanical properties of spider dragline silk.</title>
        <authorList>
            <person name="Kono N."/>
            <person name="Nakamura H."/>
            <person name="Mori M."/>
            <person name="Yoshida Y."/>
            <person name="Ohtoshi R."/>
            <person name="Malay A.D."/>
            <person name="Moran D.A.P."/>
            <person name="Tomita M."/>
            <person name="Numata K."/>
            <person name="Arakawa K."/>
        </authorList>
    </citation>
    <scope>NUCLEOTIDE SEQUENCE</scope>
</reference>
<dbReference type="OrthoDB" id="6429898at2759"/>
<evidence type="ECO:0000256" key="1">
    <source>
        <dbReference type="SAM" id="MobiDB-lite"/>
    </source>
</evidence>